<dbReference type="InterPro" id="IPR036388">
    <property type="entry name" value="WH-like_DNA-bd_sf"/>
</dbReference>
<comment type="caution">
    <text evidence="6">The sequence shown here is derived from an EMBL/GenBank/DDBJ whole genome shotgun (WGS) entry which is preliminary data.</text>
</comment>
<dbReference type="GO" id="GO:0003677">
    <property type="term" value="F:DNA binding"/>
    <property type="evidence" value="ECO:0007669"/>
    <property type="project" value="UniProtKB-KW"/>
</dbReference>
<feature type="domain" description="IclR-ED" evidence="5">
    <location>
        <begin position="69"/>
        <end position="252"/>
    </location>
</feature>
<evidence type="ECO:0000313" key="7">
    <source>
        <dbReference type="Proteomes" id="UP000270471"/>
    </source>
</evidence>
<evidence type="ECO:0000259" key="5">
    <source>
        <dbReference type="PROSITE" id="PS51078"/>
    </source>
</evidence>
<evidence type="ECO:0000313" key="6">
    <source>
        <dbReference type="EMBL" id="RMB83465.1"/>
    </source>
</evidence>
<reference evidence="6 7" key="1">
    <citation type="submission" date="2017-11" db="EMBL/GenBank/DDBJ databases">
        <title>Draft genome of actinobacteria isolated from guarana (Paullinia cupana (Mart.) Ducke.</title>
        <authorList>
            <person name="Siqueira K.A."/>
            <person name="Liotti R.G."/>
            <person name="Mendes T.A.O."/>
            <person name="Soares M.A."/>
        </authorList>
    </citation>
    <scope>NUCLEOTIDE SEQUENCE [LARGE SCALE GENOMIC DNA]</scope>
    <source>
        <strain evidence="6 7">193</strain>
    </source>
</reference>
<keyword evidence="1" id="KW-0805">Transcription regulation</keyword>
<dbReference type="InterPro" id="IPR005471">
    <property type="entry name" value="Tscrpt_reg_IclR_N"/>
</dbReference>
<dbReference type="AlphaFoldDB" id="A0A3M0I3R4"/>
<dbReference type="Proteomes" id="UP000270471">
    <property type="component" value="Unassembled WGS sequence"/>
</dbReference>
<feature type="domain" description="HTH iclR-type" evidence="4">
    <location>
        <begin position="6"/>
        <end position="68"/>
    </location>
</feature>
<name>A0A3M0I3R4_9ACTN</name>
<gene>
    <name evidence="6" type="ORF">CTZ28_24285</name>
</gene>
<dbReference type="PANTHER" id="PTHR30136:SF35">
    <property type="entry name" value="HTH-TYPE TRANSCRIPTIONAL REGULATOR RV1719"/>
    <property type="match status" value="1"/>
</dbReference>
<dbReference type="PANTHER" id="PTHR30136">
    <property type="entry name" value="HELIX-TURN-HELIX TRANSCRIPTIONAL REGULATOR, ICLR FAMILY"/>
    <property type="match status" value="1"/>
</dbReference>
<dbReference type="OrthoDB" id="3734039at2"/>
<protein>
    <submittedName>
        <fullName evidence="6">IclR family transcriptional regulator</fullName>
    </submittedName>
</protein>
<dbReference type="RefSeq" id="WP_121891820.1">
    <property type="nucleotide sequence ID" value="NZ_JBNJMA010000001.1"/>
</dbReference>
<keyword evidence="3" id="KW-0804">Transcription</keyword>
<dbReference type="GO" id="GO:0045892">
    <property type="term" value="P:negative regulation of DNA-templated transcription"/>
    <property type="evidence" value="ECO:0007669"/>
    <property type="project" value="TreeGrafter"/>
</dbReference>
<evidence type="ECO:0000256" key="2">
    <source>
        <dbReference type="ARBA" id="ARBA00023125"/>
    </source>
</evidence>
<keyword evidence="2" id="KW-0238">DNA-binding</keyword>
<dbReference type="InterPro" id="IPR014757">
    <property type="entry name" value="Tscrpt_reg_IclR_C"/>
</dbReference>
<dbReference type="SMART" id="SM00346">
    <property type="entry name" value="HTH_ICLR"/>
    <property type="match status" value="1"/>
</dbReference>
<dbReference type="SUPFAM" id="SSF55781">
    <property type="entry name" value="GAF domain-like"/>
    <property type="match status" value="1"/>
</dbReference>
<dbReference type="SUPFAM" id="SSF46785">
    <property type="entry name" value="Winged helix' DNA-binding domain"/>
    <property type="match status" value="1"/>
</dbReference>
<dbReference type="InterPro" id="IPR050707">
    <property type="entry name" value="HTH_MetabolicPath_Reg"/>
</dbReference>
<sequence length="256" mass="27470">MSSSKVKSAERVMAVLDLLGRRVTPLSALEIAAALDLPKSTTHHLLNVMRDMSYVAYWPDRRVWSLGISALEIGAAYLRTGHLQHEGQRHLSTLTARTGQTSHLAVLQGTDVLYLDKREPQGSGIRLVTDVGTRLPAHLTAVGRSILAFLDHSELRARFAEYNWPQRTDVRVDSFEQLTSLLADVRTAGYAVETGSTTSGIECVAAPVRTGDGSAVAAIGVATVAGTQSLSLDQLTTEVQAVAGRFSTELGHAPGE</sequence>
<keyword evidence="7" id="KW-1185">Reference proteome</keyword>
<dbReference type="Pfam" id="PF01614">
    <property type="entry name" value="IclR_C"/>
    <property type="match status" value="1"/>
</dbReference>
<evidence type="ECO:0000256" key="3">
    <source>
        <dbReference type="ARBA" id="ARBA00023163"/>
    </source>
</evidence>
<accession>A0A3M0I3R4</accession>
<dbReference type="Gene3D" id="1.10.10.10">
    <property type="entry name" value="Winged helix-like DNA-binding domain superfamily/Winged helix DNA-binding domain"/>
    <property type="match status" value="1"/>
</dbReference>
<dbReference type="EMBL" id="PENI01000016">
    <property type="protein sequence ID" value="RMB83465.1"/>
    <property type="molecule type" value="Genomic_DNA"/>
</dbReference>
<dbReference type="InterPro" id="IPR036390">
    <property type="entry name" value="WH_DNA-bd_sf"/>
</dbReference>
<dbReference type="Gene3D" id="3.30.450.40">
    <property type="match status" value="1"/>
</dbReference>
<organism evidence="6 7">
    <name type="scientific">Streptomyces shenzhenensis</name>
    <dbReference type="NCBI Taxonomy" id="943815"/>
    <lineage>
        <taxon>Bacteria</taxon>
        <taxon>Bacillati</taxon>
        <taxon>Actinomycetota</taxon>
        <taxon>Actinomycetes</taxon>
        <taxon>Kitasatosporales</taxon>
        <taxon>Streptomycetaceae</taxon>
        <taxon>Streptomyces</taxon>
    </lineage>
</organism>
<evidence type="ECO:0000259" key="4">
    <source>
        <dbReference type="PROSITE" id="PS51077"/>
    </source>
</evidence>
<proteinExistence type="predicted"/>
<dbReference type="PROSITE" id="PS51077">
    <property type="entry name" value="HTH_ICLR"/>
    <property type="match status" value="1"/>
</dbReference>
<dbReference type="PROSITE" id="PS51078">
    <property type="entry name" value="ICLR_ED"/>
    <property type="match status" value="1"/>
</dbReference>
<evidence type="ECO:0000256" key="1">
    <source>
        <dbReference type="ARBA" id="ARBA00023015"/>
    </source>
</evidence>
<dbReference type="Pfam" id="PF09339">
    <property type="entry name" value="HTH_IclR"/>
    <property type="match status" value="1"/>
</dbReference>
<dbReference type="GO" id="GO:0003700">
    <property type="term" value="F:DNA-binding transcription factor activity"/>
    <property type="evidence" value="ECO:0007669"/>
    <property type="project" value="TreeGrafter"/>
</dbReference>
<dbReference type="InterPro" id="IPR029016">
    <property type="entry name" value="GAF-like_dom_sf"/>
</dbReference>